<organism evidence="1 2">
    <name type="scientific">Engystomops pustulosus</name>
    <name type="common">Tungara frog</name>
    <name type="synonym">Physalaemus pustulosus</name>
    <dbReference type="NCBI Taxonomy" id="76066"/>
    <lineage>
        <taxon>Eukaryota</taxon>
        <taxon>Metazoa</taxon>
        <taxon>Chordata</taxon>
        <taxon>Craniata</taxon>
        <taxon>Vertebrata</taxon>
        <taxon>Euteleostomi</taxon>
        <taxon>Amphibia</taxon>
        <taxon>Batrachia</taxon>
        <taxon>Anura</taxon>
        <taxon>Neobatrachia</taxon>
        <taxon>Hyloidea</taxon>
        <taxon>Leptodactylidae</taxon>
        <taxon>Leiuperinae</taxon>
        <taxon>Engystomops</taxon>
    </lineage>
</organism>
<reference evidence="1" key="1">
    <citation type="thesis" date="2020" institute="ProQuest LLC" country="789 East Eisenhower Parkway, Ann Arbor, MI, USA">
        <title>Comparative Genomics and Chromosome Evolution.</title>
        <authorList>
            <person name="Mudd A.B."/>
        </authorList>
    </citation>
    <scope>NUCLEOTIDE SEQUENCE</scope>
    <source>
        <strain evidence="1">237g6f4</strain>
        <tissue evidence="1">Blood</tissue>
    </source>
</reference>
<accession>A0AAV6ZTP2</accession>
<dbReference type="Proteomes" id="UP000824782">
    <property type="component" value="Unassembled WGS sequence"/>
</dbReference>
<keyword evidence="2" id="KW-1185">Reference proteome</keyword>
<evidence type="ECO:0000313" key="2">
    <source>
        <dbReference type="Proteomes" id="UP000824782"/>
    </source>
</evidence>
<dbReference type="EMBL" id="WNYA01000011">
    <property type="protein sequence ID" value="KAG8551373.1"/>
    <property type="molecule type" value="Genomic_DNA"/>
</dbReference>
<sequence length="89" mass="10037">MDSDGDLGGTHLYKGGSSDLVVKIKEVLILVRYFPTGTYRFKQEGICPLNPIFTLSHLDPSTSFMQTQSQIFCPTLHPNLLETQYWVSN</sequence>
<comment type="caution">
    <text evidence="1">The sequence shown here is derived from an EMBL/GenBank/DDBJ whole genome shotgun (WGS) entry which is preliminary data.</text>
</comment>
<gene>
    <name evidence="1" type="ORF">GDO81_004079</name>
</gene>
<name>A0AAV6ZTP2_ENGPU</name>
<protein>
    <submittedName>
        <fullName evidence="1">Uncharacterized protein</fullName>
    </submittedName>
</protein>
<proteinExistence type="predicted"/>
<evidence type="ECO:0000313" key="1">
    <source>
        <dbReference type="EMBL" id="KAG8551373.1"/>
    </source>
</evidence>
<dbReference type="AlphaFoldDB" id="A0AAV6ZTP2"/>